<dbReference type="InterPro" id="IPR011990">
    <property type="entry name" value="TPR-like_helical_dom_sf"/>
</dbReference>
<dbReference type="Pfam" id="PF08242">
    <property type="entry name" value="Methyltransf_12"/>
    <property type="match status" value="1"/>
</dbReference>
<dbReference type="Gene3D" id="1.25.40.10">
    <property type="entry name" value="Tetratricopeptide repeat domain"/>
    <property type="match status" value="1"/>
</dbReference>
<dbReference type="PANTHER" id="PTHR43861:SF1">
    <property type="entry name" value="TRANS-ACONITATE 2-METHYLTRANSFERASE"/>
    <property type="match status" value="1"/>
</dbReference>
<dbReference type="InterPro" id="IPR029063">
    <property type="entry name" value="SAM-dependent_MTases_sf"/>
</dbReference>
<dbReference type="GO" id="GO:0032259">
    <property type="term" value="P:methylation"/>
    <property type="evidence" value="ECO:0007669"/>
    <property type="project" value="UniProtKB-KW"/>
</dbReference>
<dbReference type="SUPFAM" id="SSF53335">
    <property type="entry name" value="S-adenosyl-L-methionine-dependent methyltransferases"/>
    <property type="match status" value="1"/>
</dbReference>
<dbReference type="OrthoDB" id="465636at2"/>
<proteinExistence type="predicted"/>
<dbReference type="SUPFAM" id="SSF48452">
    <property type="entry name" value="TPR-like"/>
    <property type="match status" value="1"/>
</dbReference>
<evidence type="ECO:0000313" key="2">
    <source>
        <dbReference type="EMBL" id="PZM12060.1"/>
    </source>
</evidence>
<dbReference type="GO" id="GO:0008168">
    <property type="term" value="F:methyltransferase activity"/>
    <property type="evidence" value="ECO:0007669"/>
    <property type="project" value="UniProtKB-KW"/>
</dbReference>
<dbReference type="Proteomes" id="UP000248925">
    <property type="component" value="Unassembled WGS sequence"/>
</dbReference>
<evidence type="ECO:0000259" key="1">
    <source>
        <dbReference type="Pfam" id="PF08242"/>
    </source>
</evidence>
<dbReference type="Gene3D" id="3.40.50.150">
    <property type="entry name" value="Vaccinia Virus protein VP39"/>
    <property type="match status" value="1"/>
</dbReference>
<dbReference type="RefSeq" id="WP_111161676.1">
    <property type="nucleotide sequence ID" value="NZ_PCDP01000038.1"/>
</dbReference>
<dbReference type="AlphaFoldDB" id="A0A2W4EMM7"/>
<reference evidence="2 3" key="1">
    <citation type="journal article" date="2018" name="Sci. Rep.">
        <title>Rhizobium tumorigenes sp. nov., a novel plant tumorigenic bacterium isolated from cane gall tumors on thornless blackberry.</title>
        <authorList>
            <person name="Kuzmanovi N."/>
            <person name="Smalla K."/>
            <person name="Gronow S."/>
            <person name="PuBawska J."/>
        </authorList>
    </citation>
    <scope>NUCLEOTIDE SEQUENCE [LARGE SCALE GENOMIC DNA]</scope>
    <source>
        <strain evidence="2 3">CCBAU 85046</strain>
    </source>
</reference>
<feature type="domain" description="Methyltransferase type 12" evidence="1">
    <location>
        <begin position="150"/>
        <end position="248"/>
    </location>
</feature>
<evidence type="ECO:0000313" key="3">
    <source>
        <dbReference type="Proteomes" id="UP000248925"/>
    </source>
</evidence>
<keyword evidence="2" id="KW-0808">Transferase</keyword>
<dbReference type="CDD" id="cd02440">
    <property type="entry name" value="AdoMet_MTases"/>
    <property type="match status" value="1"/>
</dbReference>
<organism evidence="2 3">
    <name type="scientific">Rhizobium tubonense</name>
    <dbReference type="NCBI Taxonomy" id="484088"/>
    <lineage>
        <taxon>Bacteria</taxon>
        <taxon>Pseudomonadati</taxon>
        <taxon>Pseudomonadota</taxon>
        <taxon>Alphaproteobacteria</taxon>
        <taxon>Hyphomicrobiales</taxon>
        <taxon>Rhizobiaceae</taxon>
        <taxon>Rhizobium/Agrobacterium group</taxon>
        <taxon>Rhizobium</taxon>
    </lineage>
</organism>
<dbReference type="InterPro" id="IPR013217">
    <property type="entry name" value="Methyltransf_12"/>
</dbReference>
<gene>
    <name evidence="2" type="ORF">CPY51_18315</name>
</gene>
<dbReference type="EMBL" id="PCDP01000038">
    <property type="protein sequence ID" value="PZM12060.1"/>
    <property type="molecule type" value="Genomic_DNA"/>
</dbReference>
<protein>
    <submittedName>
        <fullName evidence="2">SAM-dependent methyltransferase</fullName>
    </submittedName>
</protein>
<accession>A0A2W4EMM7</accession>
<name>A0A2W4EMM7_9HYPH</name>
<dbReference type="PANTHER" id="PTHR43861">
    <property type="entry name" value="TRANS-ACONITATE 2-METHYLTRANSFERASE-RELATED"/>
    <property type="match status" value="1"/>
</dbReference>
<sequence>MLPSQLSSGDATADRRADYAKMLAESGEPASAAELMEQALEVVPEWAAGWFGLANYRDKAGNAKGATEALHHLLALDADDMFGAGLKLALLGAIDVPDQPPSRYIERMFDDYAERFDKSLIEKLGYAAPRKLAELIAETAGISRHFRLAVDLGCGTGLLGTELSDRVERFEGFDLSRKMLAKAAEKRVYQHLGQADLSLPAPISGLFGQDLAAHRADLIAAADVFIYLGNLETVFANVRELAAPGAIFAFSVEDAGAGEGTRLGPSLRYAHSQDYVIAICHRYGMAIETSRRTVIRMDAGKPVHGILFLTRAAA</sequence>
<keyword evidence="3" id="KW-1185">Reference proteome</keyword>
<keyword evidence="2" id="KW-0489">Methyltransferase</keyword>
<comment type="caution">
    <text evidence="2">The sequence shown here is derived from an EMBL/GenBank/DDBJ whole genome shotgun (WGS) entry which is preliminary data.</text>
</comment>